<dbReference type="InterPro" id="IPR014710">
    <property type="entry name" value="RmlC-like_jellyroll"/>
</dbReference>
<dbReference type="InterPro" id="IPR018490">
    <property type="entry name" value="cNMP-bd_dom_sf"/>
</dbReference>
<protein>
    <submittedName>
        <fullName evidence="2">Crp/Fnr family transcriptional regulator</fullName>
    </submittedName>
</protein>
<gene>
    <name evidence="2" type="ORF">OCK74_15310</name>
</gene>
<dbReference type="Gene3D" id="2.60.120.10">
    <property type="entry name" value="Jelly Rolls"/>
    <property type="match status" value="1"/>
</dbReference>
<dbReference type="Proteomes" id="UP001155483">
    <property type="component" value="Unassembled WGS sequence"/>
</dbReference>
<dbReference type="CDD" id="cd00038">
    <property type="entry name" value="CAP_ED"/>
    <property type="match status" value="1"/>
</dbReference>
<reference evidence="2" key="1">
    <citation type="submission" date="2022-09" db="EMBL/GenBank/DDBJ databases">
        <authorList>
            <person name="Yuan C."/>
            <person name="Ke Z."/>
        </authorList>
    </citation>
    <scope>NUCLEOTIDE SEQUENCE</scope>
    <source>
        <strain evidence="2">LB-8</strain>
    </source>
</reference>
<evidence type="ECO:0000313" key="2">
    <source>
        <dbReference type="EMBL" id="MCU7550485.1"/>
    </source>
</evidence>
<evidence type="ECO:0000259" key="1">
    <source>
        <dbReference type="Pfam" id="PF00027"/>
    </source>
</evidence>
<dbReference type="InterPro" id="IPR000595">
    <property type="entry name" value="cNMP-bd_dom"/>
</dbReference>
<name>A0A9X2XWQ8_9BACT</name>
<sequence>MFAKVKEYINQRIQIPEEDLEKAFGYSSVRQYKKGDYLIKIGEYCRFIGFLNSGLIVGTILSEGKEIASNFTFEGCFFTYTEGISQHVPSHKNFIALEDCEMLMLSKEKLPLIFSLNAKFETLFTQILAEELRIVLLTEQASKIQSLETRYLNFLKDYPNAFNRIPLKYIAGYLGIEAPSLSRLRKRLASK</sequence>
<evidence type="ECO:0000313" key="3">
    <source>
        <dbReference type="Proteomes" id="UP001155483"/>
    </source>
</evidence>
<dbReference type="RefSeq" id="WP_279297925.1">
    <property type="nucleotide sequence ID" value="NZ_JAOTIF010000012.1"/>
</dbReference>
<reference evidence="2" key="2">
    <citation type="submission" date="2023-04" db="EMBL/GenBank/DDBJ databases">
        <title>Paracnuella aquatica gen. nov., sp. nov., a member of the family Chitinophagaceae isolated from a hot spring.</title>
        <authorList>
            <person name="Wang C."/>
        </authorList>
    </citation>
    <scope>NUCLEOTIDE SEQUENCE</scope>
    <source>
        <strain evidence="2">LB-8</strain>
    </source>
</reference>
<feature type="domain" description="Cyclic nucleotide-binding" evidence="1">
    <location>
        <begin position="30"/>
        <end position="110"/>
    </location>
</feature>
<dbReference type="AlphaFoldDB" id="A0A9X2XWQ8"/>
<dbReference type="EMBL" id="JAOTIF010000012">
    <property type="protein sequence ID" value="MCU7550485.1"/>
    <property type="molecule type" value="Genomic_DNA"/>
</dbReference>
<dbReference type="SUPFAM" id="SSF51206">
    <property type="entry name" value="cAMP-binding domain-like"/>
    <property type="match status" value="1"/>
</dbReference>
<organism evidence="2 3">
    <name type="scientific">Paraflavisolibacter caeni</name>
    <dbReference type="NCBI Taxonomy" id="2982496"/>
    <lineage>
        <taxon>Bacteria</taxon>
        <taxon>Pseudomonadati</taxon>
        <taxon>Bacteroidota</taxon>
        <taxon>Chitinophagia</taxon>
        <taxon>Chitinophagales</taxon>
        <taxon>Chitinophagaceae</taxon>
        <taxon>Paraflavisolibacter</taxon>
    </lineage>
</organism>
<dbReference type="Pfam" id="PF00027">
    <property type="entry name" value="cNMP_binding"/>
    <property type="match status" value="1"/>
</dbReference>
<comment type="caution">
    <text evidence="2">The sequence shown here is derived from an EMBL/GenBank/DDBJ whole genome shotgun (WGS) entry which is preliminary data.</text>
</comment>
<keyword evidence="3" id="KW-1185">Reference proteome</keyword>
<proteinExistence type="predicted"/>
<accession>A0A9X2XWQ8</accession>